<keyword evidence="4 5" id="KW-0472">Membrane</keyword>
<feature type="transmembrane region" description="Helical" evidence="5">
    <location>
        <begin position="6"/>
        <end position="26"/>
    </location>
</feature>
<organism evidence="6 7">
    <name type="scientific">Collybiopsis confluens</name>
    <dbReference type="NCBI Taxonomy" id="2823264"/>
    <lineage>
        <taxon>Eukaryota</taxon>
        <taxon>Fungi</taxon>
        <taxon>Dikarya</taxon>
        <taxon>Basidiomycota</taxon>
        <taxon>Agaricomycotina</taxon>
        <taxon>Agaricomycetes</taxon>
        <taxon>Agaricomycetidae</taxon>
        <taxon>Agaricales</taxon>
        <taxon>Marasmiineae</taxon>
        <taxon>Omphalotaceae</taxon>
        <taxon>Collybiopsis</taxon>
    </lineage>
</organism>
<dbReference type="InterPro" id="IPR040254">
    <property type="entry name" value="Ecm3-like"/>
</dbReference>
<protein>
    <recommendedName>
        <fullName evidence="8">Auxin efflux carrier</fullName>
    </recommendedName>
</protein>
<name>A0A8H5HND7_9AGAR</name>
<reference evidence="6 7" key="1">
    <citation type="journal article" date="2020" name="ISME J.">
        <title>Uncovering the hidden diversity of litter-decomposition mechanisms in mushroom-forming fungi.</title>
        <authorList>
            <person name="Floudas D."/>
            <person name="Bentzer J."/>
            <person name="Ahren D."/>
            <person name="Johansson T."/>
            <person name="Persson P."/>
            <person name="Tunlid A."/>
        </authorList>
    </citation>
    <scope>NUCLEOTIDE SEQUENCE [LARGE SCALE GENOMIC DNA]</scope>
    <source>
        <strain evidence="6 7">CBS 406.79</strain>
    </source>
</reference>
<evidence type="ECO:0000256" key="1">
    <source>
        <dbReference type="ARBA" id="ARBA00004141"/>
    </source>
</evidence>
<evidence type="ECO:0000256" key="5">
    <source>
        <dbReference type="SAM" id="Phobius"/>
    </source>
</evidence>
<comment type="caution">
    <text evidence="6">The sequence shown here is derived from an EMBL/GenBank/DDBJ whole genome shotgun (WGS) entry which is preliminary data.</text>
</comment>
<dbReference type="PANTHER" id="PTHR31274">
    <property type="entry name" value="PROTEIN ECM3"/>
    <property type="match status" value="1"/>
</dbReference>
<feature type="transmembrane region" description="Helical" evidence="5">
    <location>
        <begin position="256"/>
        <end position="278"/>
    </location>
</feature>
<feature type="transmembrane region" description="Helical" evidence="5">
    <location>
        <begin position="344"/>
        <end position="369"/>
    </location>
</feature>
<proteinExistence type="predicted"/>
<dbReference type="InterPro" id="IPR004776">
    <property type="entry name" value="Mem_transp_PIN-like"/>
</dbReference>
<keyword evidence="3 5" id="KW-1133">Transmembrane helix</keyword>
<dbReference type="PANTHER" id="PTHR31274:SF1">
    <property type="entry name" value="AGL149CP"/>
    <property type="match status" value="1"/>
</dbReference>
<feature type="transmembrane region" description="Helical" evidence="5">
    <location>
        <begin position="74"/>
        <end position="92"/>
    </location>
</feature>
<accession>A0A8H5HND7</accession>
<dbReference type="Proteomes" id="UP000518752">
    <property type="component" value="Unassembled WGS sequence"/>
</dbReference>
<evidence type="ECO:0000256" key="2">
    <source>
        <dbReference type="ARBA" id="ARBA00022692"/>
    </source>
</evidence>
<evidence type="ECO:0000313" key="6">
    <source>
        <dbReference type="EMBL" id="KAF5386500.1"/>
    </source>
</evidence>
<dbReference type="Pfam" id="PF03547">
    <property type="entry name" value="Mem_trans"/>
    <property type="match status" value="1"/>
</dbReference>
<dbReference type="EMBL" id="JAACJN010000035">
    <property type="protein sequence ID" value="KAF5386500.1"/>
    <property type="molecule type" value="Genomic_DNA"/>
</dbReference>
<feature type="transmembrane region" description="Helical" evidence="5">
    <location>
        <begin position="381"/>
        <end position="401"/>
    </location>
</feature>
<evidence type="ECO:0000313" key="7">
    <source>
        <dbReference type="Proteomes" id="UP000518752"/>
    </source>
</evidence>
<feature type="transmembrane region" description="Helical" evidence="5">
    <location>
        <begin position="38"/>
        <end position="62"/>
    </location>
</feature>
<dbReference type="GO" id="GO:0055085">
    <property type="term" value="P:transmembrane transport"/>
    <property type="evidence" value="ECO:0007669"/>
    <property type="project" value="InterPro"/>
</dbReference>
<evidence type="ECO:0008006" key="8">
    <source>
        <dbReference type="Google" id="ProtNLM"/>
    </source>
</evidence>
<feature type="transmembrane region" description="Helical" evidence="5">
    <location>
        <begin position="421"/>
        <end position="440"/>
    </location>
</feature>
<dbReference type="AlphaFoldDB" id="A0A8H5HND7"/>
<dbReference type="OrthoDB" id="435607at2759"/>
<evidence type="ECO:0000256" key="4">
    <source>
        <dbReference type="ARBA" id="ARBA00023136"/>
    </source>
</evidence>
<comment type="subcellular location">
    <subcellularLocation>
        <location evidence="1">Membrane</location>
        <topology evidence="1">Multi-pass membrane protein</topology>
    </subcellularLocation>
</comment>
<keyword evidence="2 5" id="KW-0812">Transmembrane</keyword>
<keyword evidence="7" id="KW-1185">Reference proteome</keyword>
<evidence type="ECO:0000256" key="3">
    <source>
        <dbReference type="ARBA" id="ARBA00022989"/>
    </source>
</evidence>
<sequence>MTDDLGPLILVAVLYEVLGVVMAWITKTFFWVPHRFRYGIILAGGWGNVGDIPTSVIMSLTAAAPFASDGSDQALSVAYISPFILVYMMTLFPMGAHHLIAKDFVGPDVENDEIKEQVRERRKLLLYRWPRALLRFRGSGTESDLEIQPHGLTEKEQRLPSSIRPRAHKHVSFLGEPSNTNHQNYEDHDLDVTSTAVPTDGAITPAQSCFTSPDDTIAMDDLEGVNTPKALELESKTTIPTTRQQRRKRVLLKVRALIKSILTPASISMLAAIPIALIPQLKGLFTPTSNANIPNAPDGQPPLAFILDFANFMGAASVPMGLTCLGSALARLNVPWGEWSQLPVGAIFCLAILKMVVSPVVGVLITIGLTKAGLISEEDKVLQFVCMFFSCLPTATTQVYLTQVYSGTGTAEFFSPFLLPQYFIMFFSMTGLTAYSITYLF</sequence>
<gene>
    <name evidence="6" type="ORF">D9757_005832</name>
</gene>
<dbReference type="GO" id="GO:0016020">
    <property type="term" value="C:membrane"/>
    <property type="evidence" value="ECO:0007669"/>
    <property type="project" value="UniProtKB-SubCell"/>
</dbReference>